<sequence>MAKLTPAEFQEKHARRLKAAVDDMRKGIESVSSAPTAKAAAKADKMRTNIVAAIDSGKWAAGLNRVSLDEWKKKMIDKGLNRVAGGIDGAAEKTTAFAAELLPHIDRGVESVKKMPDTTLEDNINRMTTFIRHMSKFKRK</sequence>
<accession>A0A6M3IGI4</accession>
<proteinExistence type="predicted"/>
<protein>
    <submittedName>
        <fullName evidence="1">Uncharacterized protein</fullName>
    </submittedName>
</protein>
<reference evidence="1" key="1">
    <citation type="submission" date="2020-03" db="EMBL/GenBank/DDBJ databases">
        <title>The deep terrestrial virosphere.</title>
        <authorList>
            <person name="Holmfeldt K."/>
            <person name="Nilsson E."/>
            <person name="Simone D."/>
            <person name="Lopez-Fernandez M."/>
            <person name="Wu X."/>
            <person name="de Brujin I."/>
            <person name="Lundin D."/>
            <person name="Andersson A."/>
            <person name="Bertilsson S."/>
            <person name="Dopson M."/>
        </authorList>
    </citation>
    <scope>NUCLEOTIDE SEQUENCE</scope>
    <source>
        <strain evidence="1">MM415B01831</strain>
    </source>
</reference>
<evidence type="ECO:0000313" key="1">
    <source>
        <dbReference type="EMBL" id="QJA56499.1"/>
    </source>
</evidence>
<dbReference type="AlphaFoldDB" id="A0A6M3IGI4"/>
<dbReference type="EMBL" id="MT141222">
    <property type="protein sequence ID" value="QJA56499.1"/>
    <property type="molecule type" value="Genomic_DNA"/>
</dbReference>
<gene>
    <name evidence="1" type="ORF">MM415B01831_0019</name>
</gene>
<name>A0A6M3IGI4_9ZZZZ</name>
<organism evidence="1">
    <name type="scientific">viral metagenome</name>
    <dbReference type="NCBI Taxonomy" id="1070528"/>
    <lineage>
        <taxon>unclassified sequences</taxon>
        <taxon>metagenomes</taxon>
        <taxon>organismal metagenomes</taxon>
    </lineage>
</organism>